<gene>
    <name evidence="2" type="ORF">SAMN05660865_00341</name>
</gene>
<evidence type="ECO:0000313" key="3">
    <source>
        <dbReference type="Proteomes" id="UP000242850"/>
    </source>
</evidence>
<dbReference type="RefSeq" id="WP_103895358.1">
    <property type="nucleotide sequence ID" value="NZ_FNUK01000002.1"/>
</dbReference>
<dbReference type="Proteomes" id="UP000242850">
    <property type="component" value="Unassembled WGS sequence"/>
</dbReference>
<dbReference type="Pfam" id="PF02120">
    <property type="entry name" value="Flg_hook"/>
    <property type="match status" value="1"/>
</dbReference>
<feature type="domain" description="Flagellar hook-length control protein-like C-terminal" evidence="1">
    <location>
        <begin position="313"/>
        <end position="382"/>
    </location>
</feature>
<dbReference type="EMBL" id="FNUK01000002">
    <property type="protein sequence ID" value="SEF48302.1"/>
    <property type="molecule type" value="Genomic_DNA"/>
</dbReference>
<organism evidence="2 3">
    <name type="scientific">Caloramator fervidus</name>
    <dbReference type="NCBI Taxonomy" id="29344"/>
    <lineage>
        <taxon>Bacteria</taxon>
        <taxon>Bacillati</taxon>
        <taxon>Bacillota</taxon>
        <taxon>Clostridia</taxon>
        <taxon>Eubacteriales</taxon>
        <taxon>Clostridiaceae</taxon>
        <taxon>Caloramator</taxon>
    </lineage>
</organism>
<sequence length="422" mass="48275">MKVEAVGFKDQKALQFNKVENSVDFEAVLEGISENMVNLNICQVGENNQDEITGDDNISLDVLQANLNGFILNLYKNMDSNLLNFNFKTNDNDNVLEETILNQWQSLKNIFVETNNISKEIVSEKDKLSIALNELFKIPEDERTSIDFSKIEDLLNTQKLKLHLNKDVAENEGENLLSLLLNSKLSEDNVEQNINNDFKNVNQIVQQSVKKEDFTENVTIETSKDNVYQTKNDLLQNIADTRSYGDFKKQYTIDYDLDYDFIKHITNESIPQDKININIKDLKAEIEKVIPSSKAEEIVDIAIQKFKSIRLPDLTEVRVKLKPEDLGEITIKVVLEKGEIKGSITVEKREVALILQNSVENIKQELKNNNVNISNITVYLSNDGLGSGSNREFNQFKNNRPKNLELEFDEDVKEEDGLNIYA</sequence>
<dbReference type="InterPro" id="IPR038610">
    <property type="entry name" value="FliK-like_C_sf"/>
</dbReference>
<dbReference type="Gene3D" id="3.30.750.140">
    <property type="match status" value="1"/>
</dbReference>
<accession>A0A1H5SCK6</accession>
<proteinExistence type="predicted"/>
<dbReference type="CDD" id="cd17470">
    <property type="entry name" value="T3SS_Flik_C"/>
    <property type="match status" value="1"/>
</dbReference>
<dbReference type="AlphaFoldDB" id="A0A1H5SCK6"/>
<dbReference type="InterPro" id="IPR021136">
    <property type="entry name" value="Flagellar_hook_control-like_C"/>
</dbReference>
<protein>
    <submittedName>
        <fullName evidence="2">Hook-length control protein FliK</fullName>
    </submittedName>
</protein>
<evidence type="ECO:0000259" key="1">
    <source>
        <dbReference type="Pfam" id="PF02120"/>
    </source>
</evidence>
<dbReference type="OrthoDB" id="1934566at2"/>
<keyword evidence="3" id="KW-1185">Reference proteome</keyword>
<reference evidence="3" key="1">
    <citation type="submission" date="2016-10" db="EMBL/GenBank/DDBJ databases">
        <authorList>
            <person name="Varghese N."/>
            <person name="Submissions S."/>
        </authorList>
    </citation>
    <scope>NUCLEOTIDE SEQUENCE [LARGE SCALE GENOMIC DNA]</scope>
    <source>
        <strain evidence="3">DSM 5463</strain>
    </source>
</reference>
<evidence type="ECO:0000313" key="2">
    <source>
        <dbReference type="EMBL" id="SEF48302.1"/>
    </source>
</evidence>
<name>A0A1H5SCK6_9CLOT</name>